<dbReference type="Pfam" id="PF09496">
    <property type="entry name" value="CENP-O"/>
    <property type="match status" value="1"/>
</dbReference>
<feature type="region of interest" description="Disordered" evidence="7">
    <location>
        <begin position="24"/>
        <end position="45"/>
    </location>
</feature>
<dbReference type="RefSeq" id="XP_038776583.1">
    <property type="nucleotide sequence ID" value="XM_038920655.1"/>
</dbReference>
<keyword evidence="4" id="KW-0158">Chromosome</keyword>
<comment type="similarity">
    <text evidence="3">Belongs to the CENP-O/MCM21 family.</text>
</comment>
<evidence type="ECO:0000256" key="7">
    <source>
        <dbReference type="SAM" id="MobiDB-lite"/>
    </source>
</evidence>
<accession>A0A875RWU7</accession>
<dbReference type="OrthoDB" id="10050372at2759"/>
<dbReference type="Proteomes" id="UP000662931">
    <property type="component" value="Chromosome 1"/>
</dbReference>
<dbReference type="AlphaFoldDB" id="A0A875RWU7"/>
<keyword evidence="5" id="KW-0539">Nucleus</keyword>
<reference evidence="8" key="1">
    <citation type="submission" date="2020-10" db="EMBL/GenBank/DDBJ databases">
        <authorList>
            <person name="Roach M.J.R."/>
        </authorList>
    </citation>
    <scope>NUCLEOTIDE SEQUENCE</scope>
    <source>
        <strain evidence="8">CBS 1945</strain>
    </source>
</reference>
<evidence type="ECO:0000313" key="8">
    <source>
        <dbReference type="EMBL" id="QPG73018.1"/>
    </source>
</evidence>
<organism evidence="8 9">
    <name type="scientific">Eeniella nana</name>
    <name type="common">Yeast</name>
    <name type="synonym">Brettanomyces nanus</name>
    <dbReference type="NCBI Taxonomy" id="13502"/>
    <lineage>
        <taxon>Eukaryota</taxon>
        <taxon>Fungi</taxon>
        <taxon>Dikarya</taxon>
        <taxon>Ascomycota</taxon>
        <taxon>Saccharomycotina</taxon>
        <taxon>Pichiomycetes</taxon>
        <taxon>Pichiales</taxon>
        <taxon>Pichiaceae</taxon>
        <taxon>Brettanomyces</taxon>
    </lineage>
</organism>
<comment type="subcellular location">
    <subcellularLocation>
        <location evidence="2">Chromosome</location>
        <location evidence="2">Centromere</location>
    </subcellularLocation>
    <subcellularLocation>
        <location evidence="1">Nucleus</location>
    </subcellularLocation>
</comment>
<sequence length="302" mass="35021">MKAEISLLQTEIDQLSERYERLQKESNKANKDATAPEQLPIEEHPDLTNHQYFEELINGIMIKGITEQERLDKEKLEGHYKRRKLAREKNVKDYEALKSQFLDKVQLESCYRLGGITAFPVNDPSADDEDRFLGIRFDTYDVYSGKYTTPHYIILKKRVKTNDWYVFKTTVPNFIPVNALSTQFLNTEMFKFVSEIRRHLILLQVKKSVFGVLSLKLQTPSRLDSDLSFTKVNINVQNKFEIVLICGEKSISSVIVIGDKDQSGGLLTKVTRRKLELAFRGCKYSGFEKQFFEILKNCQISI</sequence>
<dbReference type="EMBL" id="CP064812">
    <property type="protein sequence ID" value="QPG73018.1"/>
    <property type="molecule type" value="Genomic_DNA"/>
</dbReference>
<keyword evidence="9" id="KW-1185">Reference proteome</keyword>
<evidence type="ECO:0000256" key="3">
    <source>
        <dbReference type="ARBA" id="ARBA00007321"/>
    </source>
</evidence>
<evidence type="ECO:0000256" key="1">
    <source>
        <dbReference type="ARBA" id="ARBA00004123"/>
    </source>
</evidence>
<dbReference type="GO" id="GO:0031511">
    <property type="term" value="C:Mis6-Sim4 complex"/>
    <property type="evidence" value="ECO:0007669"/>
    <property type="project" value="TreeGrafter"/>
</dbReference>
<evidence type="ECO:0000256" key="4">
    <source>
        <dbReference type="ARBA" id="ARBA00022454"/>
    </source>
</evidence>
<evidence type="ECO:0000313" key="9">
    <source>
        <dbReference type="Proteomes" id="UP000662931"/>
    </source>
</evidence>
<dbReference type="GeneID" id="62193723"/>
<proteinExistence type="inferred from homology"/>
<dbReference type="PANTHER" id="PTHR14582:SF1">
    <property type="entry name" value="CENTROMERE PROTEIN O"/>
    <property type="match status" value="1"/>
</dbReference>
<evidence type="ECO:0000256" key="2">
    <source>
        <dbReference type="ARBA" id="ARBA00004584"/>
    </source>
</evidence>
<name>A0A875RWU7_EENNA</name>
<dbReference type="InterPro" id="IPR018464">
    <property type="entry name" value="CENP-O"/>
</dbReference>
<evidence type="ECO:0000256" key="6">
    <source>
        <dbReference type="ARBA" id="ARBA00023328"/>
    </source>
</evidence>
<protein>
    <submittedName>
        <fullName evidence="8">Uncharacterized protein</fullName>
    </submittedName>
</protein>
<evidence type="ECO:0000256" key="5">
    <source>
        <dbReference type="ARBA" id="ARBA00023242"/>
    </source>
</evidence>
<dbReference type="GO" id="GO:0005634">
    <property type="term" value="C:nucleus"/>
    <property type="evidence" value="ECO:0007669"/>
    <property type="project" value="UniProtKB-SubCell"/>
</dbReference>
<dbReference type="KEGG" id="bnn:FOA43_000322"/>
<keyword evidence="6" id="KW-0137">Centromere</keyword>
<dbReference type="PANTHER" id="PTHR14582">
    <property type="entry name" value="INNER KINETOCHORE SUBUNIT MAL2"/>
    <property type="match status" value="1"/>
</dbReference>
<gene>
    <name evidence="8" type="ORF">FOA43_000322</name>
</gene>